<name>A0A0K2URF7_LEPSM</name>
<proteinExistence type="predicted"/>
<reference evidence="2" key="1">
    <citation type="submission" date="2014-05" db="EMBL/GenBank/DDBJ databases">
        <authorList>
            <person name="Chronopoulou M."/>
        </authorList>
    </citation>
    <scope>NUCLEOTIDE SEQUENCE</scope>
    <source>
        <tissue evidence="2">Whole organism</tissue>
    </source>
</reference>
<accession>A0A0K2URF7</accession>
<dbReference type="EMBL" id="HACA01022965">
    <property type="protein sequence ID" value="CDW40326.1"/>
    <property type="molecule type" value="Transcribed_RNA"/>
</dbReference>
<dbReference type="AlphaFoldDB" id="A0A0K2URF7"/>
<feature type="region of interest" description="Disordered" evidence="1">
    <location>
        <begin position="1"/>
        <end position="28"/>
    </location>
</feature>
<evidence type="ECO:0000256" key="1">
    <source>
        <dbReference type="SAM" id="MobiDB-lite"/>
    </source>
</evidence>
<evidence type="ECO:0000313" key="2">
    <source>
        <dbReference type="EMBL" id="CDW40326.1"/>
    </source>
</evidence>
<sequence>MDHPELDEGTSSKIDTSARGEQGARVPKTSIRVKVISPRDEQCAHVPKTSIRVKFMSPRDDQGACVPKTSIRAKVMSPRDEQGACVSKTSIRVKVMSTRDEQGARVPKTSLRSIVLLCPVCVLRARHVYGDKICMYKKKWFVRSWTWMERIYKLLFMERNLCKHRHGFGAWGVM</sequence>
<organism evidence="2">
    <name type="scientific">Lepeophtheirus salmonis</name>
    <name type="common">Salmon louse</name>
    <name type="synonym">Caligus salmonis</name>
    <dbReference type="NCBI Taxonomy" id="72036"/>
    <lineage>
        <taxon>Eukaryota</taxon>
        <taxon>Metazoa</taxon>
        <taxon>Ecdysozoa</taxon>
        <taxon>Arthropoda</taxon>
        <taxon>Crustacea</taxon>
        <taxon>Multicrustacea</taxon>
        <taxon>Hexanauplia</taxon>
        <taxon>Copepoda</taxon>
        <taxon>Siphonostomatoida</taxon>
        <taxon>Caligidae</taxon>
        <taxon>Lepeophtheirus</taxon>
    </lineage>
</organism>
<protein>
    <submittedName>
        <fullName evidence="2">Uncharacterized protein</fullName>
    </submittedName>
</protein>